<proteinExistence type="predicted"/>
<reference evidence="1 2" key="2">
    <citation type="submission" date="2020-03" db="EMBL/GenBank/DDBJ databases">
        <authorList>
            <person name="Ichikawa N."/>
            <person name="Kimura A."/>
            <person name="Kitahashi Y."/>
            <person name="Uohara A."/>
        </authorList>
    </citation>
    <scope>NUCLEOTIDE SEQUENCE [LARGE SCALE GENOMIC DNA]</scope>
    <source>
        <strain evidence="1 2">NBRC 108639</strain>
    </source>
</reference>
<dbReference type="EMBL" id="BLPF01000004">
    <property type="protein sequence ID" value="GFJ85891.1"/>
    <property type="molecule type" value="Genomic_DNA"/>
</dbReference>
<reference evidence="1 2" key="1">
    <citation type="submission" date="2020-03" db="EMBL/GenBank/DDBJ databases">
        <title>Whole genome shotgun sequence of Phytohabitans houttuyneae NBRC 108639.</title>
        <authorList>
            <person name="Komaki H."/>
            <person name="Tamura T."/>
        </authorList>
    </citation>
    <scope>NUCLEOTIDE SEQUENCE [LARGE SCALE GENOMIC DNA]</scope>
    <source>
        <strain evidence="1 2">NBRC 108639</strain>
    </source>
</reference>
<evidence type="ECO:0008006" key="3">
    <source>
        <dbReference type="Google" id="ProtNLM"/>
    </source>
</evidence>
<evidence type="ECO:0000313" key="1">
    <source>
        <dbReference type="EMBL" id="GFJ85891.1"/>
    </source>
</evidence>
<dbReference type="InterPro" id="IPR036388">
    <property type="entry name" value="WH-like_DNA-bd_sf"/>
</dbReference>
<dbReference type="Gene3D" id="1.10.10.10">
    <property type="entry name" value="Winged helix-like DNA-binding domain superfamily/Winged helix DNA-binding domain"/>
    <property type="match status" value="1"/>
</dbReference>
<organism evidence="1 2">
    <name type="scientific">Phytohabitans houttuyneae</name>
    <dbReference type="NCBI Taxonomy" id="1076126"/>
    <lineage>
        <taxon>Bacteria</taxon>
        <taxon>Bacillati</taxon>
        <taxon>Actinomycetota</taxon>
        <taxon>Actinomycetes</taxon>
        <taxon>Micromonosporales</taxon>
        <taxon>Micromonosporaceae</taxon>
    </lineage>
</organism>
<gene>
    <name evidence="1" type="ORF">Phou_100710</name>
</gene>
<accession>A0A6V8KU77</accession>
<sequence>MYIVRLLGPPSIDVDGSPARSPRGRKAWALLSYLLLAERPPSRRHLAELLFADADDPLGALRWTLAELRRSLGAPPRSWEIRSPPLSMAGSRWTYTCWRIRTATRPRCSTSAVSCSKG</sequence>
<comment type="caution">
    <text evidence="1">The sequence shown here is derived from an EMBL/GenBank/DDBJ whole genome shotgun (WGS) entry which is preliminary data.</text>
</comment>
<dbReference type="Proteomes" id="UP000482800">
    <property type="component" value="Unassembled WGS sequence"/>
</dbReference>
<name>A0A6V8KU77_9ACTN</name>
<evidence type="ECO:0000313" key="2">
    <source>
        <dbReference type="Proteomes" id="UP000482800"/>
    </source>
</evidence>
<dbReference type="AlphaFoldDB" id="A0A6V8KU77"/>
<protein>
    <recommendedName>
        <fullName evidence="3">OmpR/PhoB-type domain-containing protein</fullName>
    </recommendedName>
</protein>
<dbReference type="RefSeq" id="WP_173071195.1">
    <property type="nucleotide sequence ID" value="NZ_BLPF01000004.1"/>
</dbReference>
<keyword evidence="2" id="KW-1185">Reference proteome</keyword>